<reference evidence="1 2" key="1">
    <citation type="journal article" date="2012" name="PLoS ONE">
        <title>Edwardsiella comparative phylogenomics reveal the new intra/inter-species taxonomic relationships, virulence evolution and niche adaptation mechanisms.</title>
        <authorList>
            <person name="Yang M."/>
            <person name="Lv Y."/>
            <person name="Xiao J."/>
            <person name="Wu H."/>
            <person name="Zheng H."/>
            <person name="Liu Q."/>
            <person name="Zhang Y."/>
            <person name="Wang Q."/>
        </authorList>
    </citation>
    <scope>NUCLEOTIDE SEQUENCE [LARGE SCALE GENOMIC DNA]</scope>
    <source>
        <strain evidence="2">080813</strain>
    </source>
</reference>
<accession>A0A076LM51</accession>
<protein>
    <submittedName>
        <fullName evidence="1">Uncharacterized protein</fullName>
    </submittedName>
</protein>
<dbReference type="EMBL" id="CP006664">
    <property type="protein sequence ID" value="AIJ07837.1"/>
    <property type="molecule type" value="Genomic_DNA"/>
</dbReference>
<name>A0A076LM51_9GAMM</name>
<gene>
    <name evidence="1" type="ORF">ETEE_1384</name>
</gene>
<organism evidence="1 2">
    <name type="scientific">Edwardsiella anguillarum ET080813</name>
    <dbReference type="NCBI Taxonomy" id="667120"/>
    <lineage>
        <taxon>Bacteria</taxon>
        <taxon>Pseudomonadati</taxon>
        <taxon>Pseudomonadota</taxon>
        <taxon>Gammaproteobacteria</taxon>
        <taxon>Enterobacterales</taxon>
        <taxon>Hafniaceae</taxon>
        <taxon>Edwardsiella</taxon>
    </lineage>
</organism>
<evidence type="ECO:0000313" key="1">
    <source>
        <dbReference type="EMBL" id="AIJ07837.1"/>
    </source>
</evidence>
<dbReference type="Proteomes" id="UP000028681">
    <property type="component" value="Chromosome"/>
</dbReference>
<dbReference type="HOGENOM" id="CLU_3024911_0_0_6"/>
<dbReference type="KEGG" id="ete:ETEE_1384"/>
<dbReference type="AlphaFoldDB" id="A0A076LM51"/>
<proteinExistence type="predicted"/>
<sequence>MIIANSFCILANGVFNDKLLFCLFEKSFISLNTGITDTLKSIPEAILRTFYINKH</sequence>
<evidence type="ECO:0000313" key="2">
    <source>
        <dbReference type="Proteomes" id="UP000028681"/>
    </source>
</evidence>